<gene>
    <name evidence="3" type="ORF">ATSB10_32900</name>
</gene>
<organism evidence="3 4">
    <name type="scientific">Dyella thiooxydans</name>
    <dbReference type="NCBI Taxonomy" id="445710"/>
    <lineage>
        <taxon>Bacteria</taxon>
        <taxon>Pseudomonadati</taxon>
        <taxon>Pseudomonadota</taxon>
        <taxon>Gammaproteobacteria</taxon>
        <taxon>Lysobacterales</taxon>
        <taxon>Rhodanobacteraceae</taxon>
        <taxon>Dyella</taxon>
    </lineage>
</organism>
<dbReference type="RefSeq" id="WP_063673738.1">
    <property type="nucleotide sequence ID" value="NZ_CP014841.1"/>
</dbReference>
<keyword evidence="1" id="KW-0472">Membrane</keyword>
<protein>
    <recommendedName>
        <fullName evidence="5">Membrane-anchored protein</fullName>
    </recommendedName>
</protein>
<dbReference type="InterPro" id="IPR018682">
    <property type="entry name" value="DUF2167_membr"/>
</dbReference>
<dbReference type="AlphaFoldDB" id="A0A160N4T2"/>
<keyword evidence="2" id="KW-0732">Signal</keyword>
<evidence type="ECO:0000313" key="3">
    <source>
        <dbReference type="EMBL" id="AND70744.1"/>
    </source>
</evidence>
<dbReference type="EMBL" id="CP014841">
    <property type="protein sequence ID" value="AND70744.1"/>
    <property type="molecule type" value="Genomic_DNA"/>
</dbReference>
<reference evidence="3 4" key="1">
    <citation type="submission" date="2016-02" db="EMBL/GenBank/DDBJ databases">
        <title>Complete genome sequencing and analysis of ATSB10, Dyella thiooxydans isolated from rhizosphere soil of sunflower (Helianthus annuus L.).</title>
        <authorList>
            <person name="Lee Y."/>
            <person name="Hwangbo K."/>
            <person name="Chung H."/>
            <person name="Yoo J."/>
            <person name="Kim K.Y."/>
            <person name="Sa T.M."/>
            <person name="Um Y."/>
            <person name="Madhaiyan M."/>
        </authorList>
    </citation>
    <scope>NUCLEOTIDE SEQUENCE [LARGE SCALE GENOMIC DNA]</scope>
    <source>
        <strain evidence="3 4">ATSB10</strain>
    </source>
</reference>
<sequence>MTYRFGAPARLVLPALVLLCATHASPIQAEDADDARTERFLASLHPATGDVAIAPAHAHLALKPGYAFLGPQDAQRVLTQLWDNPPDKDVLGMILPDSDPHGLLDPKQWAVVVTYVDDGYVSDADASSIDYDDMLSKMKASTLDENAERRKQGYPELELAGWAEPPHYDASSHKLYWARDLVFTRDGHSGHSLNYDIRVLGREGYLSLNAVAPIGELAQVRADMPEVLDMTDFDAGQRYTDYDSRTDKLAAYGIGALVAGGIAAKAGLFAKLGVLLLALKKFVIFIVAAIAGVFKKLFRRKTA</sequence>
<feature type="chain" id="PRO_5007817709" description="Membrane-anchored protein" evidence="2">
    <location>
        <begin position="30"/>
        <end position="303"/>
    </location>
</feature>
<evidence type="ECO:0008006" key="5">
    <source>
        <dbReference type="Google" id="ProtNLM"/>
    </source>
</evidence>
<dbReference type="PATRIC" id="fig|445710.3.peg.3291"/>
<accession>A0A160N4T2</accession>
<proteinExistence type="predicted"/>
<feature type="signal peptide" evidence="2">
    <location>
        <begin position="1"/>
        <end position="29"/>
    </location>
</feature>
<keyword evidence="4" id="KW-1185">Reference proteome</keyword>
<evidence type="ECO:0000256" key="1">
    <source>
        <dbReference type="SAM" id="Phobius"/>
    </source>
</evidence>
<keyword evidence="1" id="KW-1133">Transmembrane helix</keyword>
<dbReference type="OrthoDB" id="196355at2"/>
<evidence type="ECO:0000256" key="2">
    <source>
        <dbReference type="SAM" id="SignalP"/>
    </source>
</evidence>
<evidence type="ECO:0000313" key="4">
    <source>
        <dbReference type="Proteomes" id="UP000077255"/>
    </source>
</evidence>
<keyword evidence="1" id="KW-0812">Transmembrane</keyword>
<dbReference type="STRING" id="445710.ATSB10_32900"/>
<dbReference type="KEGG" id="dtx:ATSB10_32900"/>
<name>A0A160N4T2_9GAMM</name>
<dbReference type="Proteomes" id="UP000077255">
    <property type="component" value="Chromosome"/>
</dbReference>
<dbReference type="Pfam" id="PF09935">
    <property type="entry name" value="DUF2167"/>
    <property type="match status" value="1"/>
</dbReference>
<feature type="transmembrane region" description="Helical" evidence="1">
    <location>
        <begin position="272"/>
        <end position="294"/>
    </location>
</feature>